<gene>
    <name evidence="2" type="ORF">HINF_LOCUS20027</name>
    <name evidence="1" type="ORF">HINF_LOCUS4297</name>
</gene>
<accession>A0AA86NBM2</accession>
<evidence type="ECO:0000313" key="3">
    <source>
        <dbReference type="Proteomes" id="UP001642409"/>
    </source>
</evidence>
<evidence type="ECO:0000313" key="2">
    <source>
        <dbReference type="EMBL" id="CAL6006167.1"/>
    </source>
</evidence>
<dbReference type="EMBL" id="CATOUU010000108">
    <property type="protein sequence ID" value="CAI9916652.1"/>
    <property type="molecule type" value="Genomic_DNA"/>
</dbReference>
<keyword evidence="3" id="KW-1185">Reference proteome</keyword>
<comment type="caution">
    <text evidence="1">The sequence shown here is derived from an EMBL/GenBank/DDBJ whole genome shotgun (WGS) entry which is preliminary data.</text>
</comment>
<reference evidence="2 3" key="2">
    <citation type="submission" date="2024-07" db="EMBL/GenBank/DDBJ databases">
        <authorList>
            <person name="Akdeniz Z."/>
        </authorList>
    </citation>
    <scope>NUCLEOTIDE SEQUENCE [LARGE SCALE GENOMIC DNA]</scope>
</reference>
<protein>
    <submittedName>
        <fullName evidence="2">Hypothetical_protein</fullName>
    </submittedName>
</protein>
<name>A0AA86NBM2_9EUKA</name>
<organism evidence="1">
    <name type="scientific">Hexamita inflata</name>
    <dbReference type="NCBI Taxonomy" id="28002"/>
    <lineage>
        <taxon>Eukaryota</taxon>
        <taxon>Metamonada</taxon>
        <taxon>Diplomonadida</taxon>
        <taxon>Hexamitidae</taxon>
        <taxon>Hexamitinae</taxon>
        <taxon>Hexamita</taxon>
    </lineage>
</organism>
<dbReference type="Proteomes" id="UP001642409">
    <property type="component" value="Unassembled WGS sequence"/>
</dbReference>
<dbReference type="AlphaFoldDB" id="A0AA86NBM2"/>
<reference evidence="1" key="1">
    <citation type="submission" date="2023-06" db="EMBL/GenBank/DDBJ databases">
        <authorList>
            <person name="Kurt Z."/>
        </authorList>
    </citation>
    <scope>NUCLEOTIDE SEQUENCE</scope>
</reference>
<proteinExistence type="predicted"/>
<evidence type="ECO:0000313" key="1">
    <source>
        <dbReference type="EMBL" id="CAI9916652.1"/>
    </source>
</evidence>
<dbReference type="EMBL" id="CAXDID020000053">
    <property type="protein sequence ID" value="CAL6006167.1"/>
    <property type="molecule type" value="Genomic_DNA"/>
</dbReference>
<sequence>MLIYLLAFQVVYVDDFIVRTTTIESKTIGEGFADIKSIEPGEKIEINIDSEFDSSYHQFQFSVFLQTTAVYDVYLVANIRFTTQSNSKISACVFPTRNLNSISNCKINFTVFTYTKTVQCSLIHQYKPTILNITNLTLNIQLGSFNTTVLTFGGIASQLFKSTLHISNCSLDLTVRTRSTQIAAGGIVGAANEVQIKLHGVTIFFNLLSTHNDINQQMWKSNGFNILQDVNLPPFILTVDDNKGIARLKNEALIGGIAGIIKSSRNSINNFRINFNVKLDNFKAGVLNKFVELQSMHLVYTQILAFLEDEKFNETVDNFVGDKLPFKLKHYLKEMITTMQPKNMSVVDFIGIQYNDFGIKFQNDIQNRTDLQKLVGCTTAQPCLISGKPVQQIVSIFLKQEFEKTNLNNNFIGSLYGSLVSTFDDAMNVFANGYVGGDCHCRTSRCDQFEMQHQGTFQEHIDQYNQQMQHLDWKIYRKPTFHCDDSIVYLCTRGETKYEQKVGDQFYQSEKELTLIGDILADGKRPE</sequence>